<proteinExistence type="predicted"/>
<organism evidence="2 3">
    <name type="scientific">Carya illinoinensis</name>
    <name type="common">Pecan</name>
    <dbReference type="NCBI Taxonomy" id="32201"/>
    <lineage>
        <taxon>Eukaryota</taxon>
        <taxon>Viridiplantae</taxon>
        <taxon>Streptophyta</taxon>
        <taxon>Embryophyta</taxon>
        <taxon>Tracheophyta</taxon>
        <taxon>Spermatophyta</taxon>
        <taxon>Magnoliopsida</taxon>
        <taxon>eudicotyledons</taxon>
        <taxon>Gunneridae</taxon>
        <taxon>Pentapetalae</taxon>
        <taxon>rosids</taxon>
        <taxon>fabids</taxon>
        <taxon>Fagales</taxon>
        <taxon>Juglandaceae</taxon>
        <taxon>Carya</taxon>
    </lineage>
</organism>
<evidence type="ECO:0000256" key="1">
    <source>
        <dbReference type="SAM" id="MobiDB-lite"/>
    </source>
</evidence>
<dbReference type="AlphaFoldDB" id="A0A922ACK6"/>
<reference evidence="2" key="1">
    <citation type="submission" date="2021-01" db="EMBL/GenBank/DDBJ databases">
        <authorList>
            <person name="Lovell J.T."/>
            <person name="Bentley N."/>
            <person name="Bhattarai G."/>
            <person name="Jenkins J.W."/>
            <person name="Sreedasyam A."/>
            <person name="Alarcon Y."/>
            <person name="Bock C."/>
            <person name="Boston L."/>
            <person name="Carlson J."/>
            <person name="Cervantes K."/>
            <person name="Clermont K."/>
            <person name="Krom N."/>
            <person name="Kubenka K."/>
            <person name="Mamidi S."/>
            <person name="Mattison C."/>
            <person name="Monteros M."/>
            <person name="Pisani C."/>
            <person name="Plott C."/>
            <person name="Rajasekar S."/>
            <person name="Rhein H.S."/>
            <person name="Rohla C."/>
            <person name="Song M."/>
            <person name="Hilaire R.S."/>
            <person name="Shu S."/>
            <person name="Wells L."/>
            <person name="Wang X."/>
            <person name="Webber J."/>
            <person name="Heerema R.J."/>
            <person name="Klein P."/>
            <person name="Conner P."/>
            <person name="Grauke L."/>
            <person name="Grimwood J."/>
            <person name="Schmutz J."/>
            <person name="Randall J.J."/>
        </authorList>
    </citation>
    <scope>NUCLEOTIDE SEQUENCE</scope>
    <source>
        <tissue evidence="2">Leaf</tissue>
    </source>
</reference>
<gene>
    <name evidence="2" type="ORF">I3842_14G064600</name>
</gene>
<dbReference type="Proteomes" id="UP000811246">
    <property type="component" value="Chromosome 14"/>
</dbReference>
<evidence type="ECO:0000313" key="3">
    <source>
        <dbReference type="Proteomes" id="UP000811246"/>
    </source>
</evidence>
<protein>
    <submittedName>
        <fullName evidence="2">Uncharacterized protein</fullName>
    </submittedName>
</protein>
<comment type="caution">
    <text evidence="2">The sequence shown here is derived from an EMBL/GenBank/DDBJ whole genome shotgun (WGS) entry which is preliminary data.</text>
</comment>
<name>A0A922ACK6_CARIL</name>
<dbReference type="EMBL" id="CM031838">
    <property type="protein sequence ID" value="KAG6678125.1"/>
    <property type="molecule type" value="Genomic_DNA"/>
</dbReference>
<feature type="region of interest" description="Disordered" evidence="1">
    <location>
        <begin position="1"/>
        <end position="28"/>
    </location>
</feature>
<accession>A0A922ACK6</accession>
<sequence>MPIPKPWMDKEEDKTPPTPSTLISPTQGYYGPGNPYYPPFIIPRNAYSNPYTYTWGSQHPSVPPLDQ</sequence>
<evidence type="ECO:0000313" key="2">
    <source>
        <dbReference type="EMBL" id="KAG6678125.1"/>
    </source>
</evidence>